<protein>
    <submittedName>
        <fullName evidence="2">Uncharacterized protein</fullName>
    </submittedName>
</protein>
<evidence type="ECO:0000313" key="2">
    <source>
        <dbReference type="EMBL" id="TKA67516.1"/>
    </source>
</evidence>
<feature type="region of interest" description="Disordered" evidence="1">
    <location>
        <begin position="1"/>
        <end position="29"/>
    </location>
</feature>
<gene>
    <name evidence="2" type="ORF">B0A55_10136</name>
</gene>
<evidence type="ECO:0000313" key="3">
    <source>
        <dbReference type="Proteomes" id="UP000309340"/>
    </source>
</evidence>
<name>A0A4U0WXJ1_9PEZI</name>
<sequence length="151" mass="16473">MHLQKSTPARGICADTETKAIPQPEETRHFREAGNENQALLEAYSSEDYALEWTGLCAHSPLRETVGYVAASASIGTPEPDETPEPAAALKVVDEPPSGPSLPVVPVVIYPDRSMLGLSPAELQFKEILDEYAELFSGRENVPEDLVERAR</sequence>
<dbReference type="EMBL" id="NAJQ01000566">
    <property type="protein sequence ID" value="TKA67516.1"/>
    <property type="molecule type" value="Genomic_DNA"/>
</dbReference>
<evidence type="ECO:0000256" key="1">
    <source>
        <dbReference type="SAM" id="MobiDB-lite"/>
    </source>
</evidence>
<dbReference type="AlphaFoldDB" id="A0A4U0WXJ1"/>
<comment type="caution">
    <text evidence="2">The sequence shown here is derived from an EMBL/GenBank/DDBJ whole genome shotgun (WGS) entry which is preliminary data.</text>
</comment>
<reference evidence="2 3" key="1">
    <citation type="submission" date="2017-03" db="EMBL/GenBank/DDBJ databases">
        <title>Genomes of endolithic fungi from Antarctica.</title>
        <authorList>
            <person name="Coleine C."/>
            <person name="Masonjones S."/>
            <person name="Stajich J.E."/>
        </authorList>
    </citation>
    <scope>NUCLEOTIDE SEQUENCE [LARGE SCALE GENOMIC DNA]</scope>
    <source>
        <strain evidence="2 3">CCFEE 5184</strain>
    </source>
</reference>
<organism evidence="2 3">
    <name type="scientific">Friedmanniomyces simplex</name>
    <dbReference type="NCBI Taxonomy" id="329884"/>
    <lineage>
        <taxon>Eukaryota</taxon>
        <taxon>Fungi</taxon>
        <taxon>Dikarya</taxon>
        <taxon>Ascomycota</taxon>
        <taxon>Pezizomycotina</taxon>
        <taxon>Dothideomycetes</taxon>
        <taxon>Dothideomycetidae</taxon>
        <taxon>Mycosphaerellales</taxon>
        <taxon>Teratosphaeriaceae</taxon>
        <taxon>Friedmanniomyces</taxon>
    </lineage>
</organism>
<dbReference type="Proteomes" id="UP000309340">
    <property type="component" value="Unassembled WGS sequence"/>
</dbReference>
<proteinExistence type="predicted"/>
<accession>A0A4U0WXJ1</accession>
<keyword evidence="3" id="KW-1185">Reference proteome</keyword>